<feature type="region of interest" description="Disordered" evidence="1">
    <location>
        <begin position="981"/>
        <end position="1011"/>
    </location>
</feature>
<evidence type="ECO:0000259" key="2">
    <source>
        <dbReference type="Pfam" id="PF12776"/>
    </source>
</evidence>
<gene>
    <name evidence="5" type="ORF">EW146_g5811</name>
</gene>
<reference evidence="5 6" key="1">
    <citation type="submission" date="2019-02" db="EMBL/GenBank/DDBJ databases">
        <title>Genome sequencing of the rare red list fungi Bondarzewia mesenterica.</title>
        <authorList>
            <person name="Buettner E."/>
            <person name="Kellner H."/>
        </authorList>
    </citation>
    <scope>NUCLEOTIDE SEQUENCE [LARGE SCALE GENOMIC DNA]</scope>
    <source>
        <strain evidence="5 6">DSM 108281</strain>
    </source>
</reference>
<feature type="region of interest" description="Disordered" evidence="1">
    <location>
        <begin position="1181"/>
        <end position="1220"/>
    </location>
</feature>
<evidence type="ECO:0000256" key="1">
    <source>
        <dbReference type="SAM" id="MobiDB-lite"/>
    </source>
</evidence>
<dbReference type="InterPro" id="IPR046700">
    <property type="entry name" value="DUF6570"/>
</dbReference>
<dbReference type="EMBL" id="SGPL01000270">
    <property type="protein sequence ID" value="THH14530.1"/>
    <property type="molecule type" value="Genomic_DNA"/>
</dbReference>
<feature type="compositionally biased region" description="Basic and acidic residues" evidence="1">
    <location>
        <begin position="541"/>
        <end position="552"/>
    </location>
</feature>
<comment type="caution">
    <text evidence="5">The sequence shown here is derived from an EMBL/GenBank/DDBJ whole genome shotgun (WGS) entry which is preliminary data.</text>
</comment>
<feature type="compositionally biased region" description="Basic and acidic residues" evidence="1">
    <location>
        <begin position="1198"/>
        <end position="1215"/>
    </location>
</feature>
<feature type="compositionally biased region" description="Basic residues" evidence="1">
    <location>
        <begin position="1185"/>
        <end position="1195"/>
    </location>
</feature>
<dbReference type="Pfam" id="PF20209">
    <property type="entry name" value="DUF6570"/>
    <property type="match status" value="1"/>
</dbReference>
<dbReference type="InterPro" id="IPR024752">
    <property type="entry name" value="Myb/SANT-like_dom"/>
</dbReference>
<feature type="domain" description="Myb/SANT-like" evidence="2">
    <location>
        <begin position="1019"/>
        <end position="1116"/>
    </location>
</feature>
<dbReference type="PANTHER" id="PTHR46929">
    <property type="entry name" value="EXPRESSED PROTEIN"/>
    <property type="match status" value="1"/>
</dbReference>
<dbReference type="Proteomes" id="UP000310158">
    <property type="component" value="Unassembled WGS sequence"/>
</dbReference>
<feature type="domain" description="DUF6570" evidence="4">
    <location>
        <begin position="279"/>
        <end position="423"/>
    </location>
</feature>
<dbReference type="Pfam" id="PF12776">
    <property type="entry name" value="Myb_DNA-bind_3"/>
    <property type="match status" value="1"/>
</dbReference>
<keyword evidence="6" id="KW-1185">Reference proteome</keyword>
<evidence type="ECO:0008006" key="7">
    <source>
        <dbReference type="Google" id="ProtNLM"/>
    </source>
</evidence>
<proteinExistence type="predicted"/>
<evidence type="ECO:0000313" key="6">
    <source>
        <dbReference type="Proteomes" id="UP000310158"/>
    </source>
</evidence>
<dbReference type="OrthoDB" id="3257061at2759"/>
<name>A0A4S4LW26_9AGAM</name>
<feature type="region of interest" description="Disordered" evidence="1">
    <location>
        <begin position="538"/>
        <end position="560"/>
    </location>
</feature>
<dbReference type="PANTHER" id="PTHR46929:SF3">
    <property type="entry name" value="MYB_SANT-LIKE DOMAIN-CONTAINING PROTEIN"/>
    <property type="match status" value="1"/>
</dbReference>
<dbReference type="InterPro" id="IPR025476">
    <property type="entry name" value="Helitron_helicase-like"/>
</dbReference>
<accession>A0A4S4LW26</accession>
<dbReference type="Pfam" id="PF14214">
    <property type="entry name" value="Helitron_like_N"/>
    <property type="match status" value="1"/>
</dbReference>
<evidence type="ECO:0000259" key="4">
    <source>
        <dbReference type="Pfam" id="PF20209"/>
    </source>
</evidence>
<protein>
    <recommendedName>
        <fullName evidence="7">Helitron helicase-like domain-containing protein</fullName>
    </recommendedName>
</protein>
<evidence type="ECO:0000313" key="5">
    <source>
        <dbReference type="EMBL" id="THH14530.1"/>
    </source>
</evidence>
<evidence type="ECO:0000259" key="3">
    <source>
        <dbReference type="Pfam" id="PF14214"/>
    </source>
</evidence>
<organism evidence="5 6">
    <name type="scientific">Bondarzewia mesenterica</name>
    <dbReference type="NCBI Taxonomy" id="1095465"/>
    <lineage>
        <taxon>Eukaryota</taxon>
        <taxon>Fungi</taxon>
        <taxon>Dikarya</taxon>
        <taxon>Basidiomycota</taxon>
        <taxon>Agaricomycotina</taxon>
        <taxon>Agaricomycetes</taxon>
        <taxon>Russulales</taxon>
        <taxon>Bondarzewiaceae</taxon>
        <taxon>Bondarzewia</taxon>
    </lineage>
</organism>
<feature type="domain" description="Helitron helicase-like" evidence="3">
    <location>
        <begin position="592"/>
        <end position="815"/>
    </location>
</feature>
<sequence length="1309" mass="146139">MSSSSICTSSPSVIDSFASREQDLSKLSVSNLKMVAKGRLVLSRQERATKTQLIHAILARGSEDLITELRAQHQRSGNESTGQLGSEIGVLGRDEILKEVSGMLSLTSEERSSKSLVIDAILERGSADVHHRLLCAAGDKRKKRDHSDEVAGERKRTRCAEDDVEYDSFLSLPSVDAIHDCYREFYAATGNDALASQVCAVCARECGNRDDGLVEVPLDVIPNGDRLRPKRDIGHPRHVLTNGMLLEEKGLMKREANVVAVKICAACMSALNKTGPHTPPKYSLANNLWIGDVPWEIRVLTVPEQLLIALLYPRVYVFKLMPKGAQGSRDFASLQRGMRGTVSTYEQDFKGVAEMTEGRMMPRPPSVLALVMSVTFIGQGALPKDWLRMTFKVRRSAVRSALQWLKKNNAKYFGDIEICESRLALLPEDDVPQELLTNVKQSEDVGICQQESEGYVPQEDTYADFGSDDSNAGAAQHVDLEEDRQSHHVDDSASVVPLQVCGTVDTDLTNVTANELMLYGLSNLWNDGVEGGYAIKHGKQPVKDYGRPRPNEPHTYNPNGSNFFEKAFPALFPYGRGGIEADREVSLSFTEHARHLLRYHDRRFRSHETFPFVVFGIEQRRDALQSARIQMRRKNFEADSQLLSTITKEKLAKAQEEEDANRPLTDLAVRLLRKQVHATAARVKGSDSARHQLRSQIWSTSAEKGPPSMWVTINPCDLHDPIAQVFAGEDIDMDQFIAASGPDKVRRAENIANDPYAASKFFHFLINTVFESLFRITVSGGGRIEAEKGVLGKVAAYFGTVESQGRGSLHLHLLIWLEGAPSSRKMQDLLRFESFRQRVTNFIAANIRAFAPGVGSKSEICNLPNETEIAYGRPPNPDSSDYNEQLRQWELRVIRCKQRLSYSTLATPLEKNCARVATWTVGDCGKNIARESIPVETVYPRRFKDVPICLAYFRQTALASTGSIAHRYGKLQMASQKYHNDRGCVNGTERTKPRTKQTARKTTGFGPPRSMRVNNRVIWTAEDDKILVKTLMKEREKGGQTKTGMVRTSTYSACEKALADSELKSGGSAKDHTAIGSRWKKLKEEFKNVKQLREQAGWDWNPKKSTVTASGHVWASFIADHSWARQWQQRSFPLYNDMFELVEGDHAAKAGKYGKMAMDADETSDSTDSMDEENDEGQFASLNHLQKKPPSKAIKRQSSPDDREQGSSKRPRESKVTNSAAAAIVSPIRAPHHVPSLMGSHALPSEHRGRAVQILERDGELSPEEQVYAFMIFSEDLSIAESFHNISSKGTRTLFIRAVLRRSFLIPTE</sequence>